<dbReference type="KEGG" id="cheb:HH215_21950"/>
<dbReference type="InterPro" id="IPR028082">
    <property type="entry name" value="Peripla_BP_I"/>
</dbReference>
<dbReference type="InterPro" id="IPR009057">
    <property type="entry name" value="Homeodomain-like_sf"/>
</dbReference>
<dbReference type="Pfam" id="PF12833">
    <property type="entry name" value="HTH_18"/>
    <property type="match status" value="1"/>
</dbReference>
<evidence type="ECO:0000256" key="3">
    <source>
        <dbReference type="ARBA" id="ARBA00023163"/>
    </source>
</evidence>
<reference evidence="5 6" key="1">
    <citation type="submission" date="2020-04" db="EMBL/GenBank/DDBJ databases">
        <title>Genome sequencing of novel species.</title>
        <authorList>
            <person name="Heo J."/>
            <person name="Kim S.-J."/>
            <person name="Kim J.-S."/>
            <person name="Hong S.-B."/>
            <person name="Kwon S.-W."/>
        </authorList>
    </citation>
    <scope>NUCLEOTIDE SEQUENCE [LARGE SCALE GENOMIC DNA]</scope>
    <source>
        <strain evidence="5 6">MFER-1</strain>
    </source>
</reference>
<dbReference type="SUPFAM" id="SSF46689">
    <property type="entry name" value="Homeodomain-like"/>
    <property type="match status" value="1"/>
</dbReference>
<dbReference type="InterPro" id="IPR018060">
    <property type="entry name" value="HTH_AraC"/>
</dbReference>
<dbReference type="SMART" id="SM00342">
    <property type="entry name" value="HTH_ARAC"/>
    <property type="match status" value="1"/>
</dbReference>
<feature type="domain" description="HTH araC/xylS-type" evidence="4">
    <location>
        <begin position="297"/>
        <end position="395"/>
    </location>
</feature>
<dbReference type="AlphaFoldDB" id="A0A7Z2ZN82"/>
<dbReference type="PANTHER" id="PTHR30146:SF24">
    <property type="entry name" value="XYLOSE OPERON REGULATORY PROTEIN"/>
    <property type="match status" value="1"/>
</dbReference>
<dbReference type="GO" id="GO:0000976">
    <property type="term" value="F:transcription cis-regulatory region binding"/>
    <property type="evidence" value="ECO:0007669"/>
    <property type="project" value="TreeGrafter"/>
</dbReference>
<dbReference type="PANTHER" id="PTHR30146">
    <property type="entry name" value="LACI-RELATED TRANSCRIPTIONAL REPRESSOR"/>
    <property type="match status" value="1"/>
</dbReference>
<dbReference type="Gene3D" id="3.40.50.2300">
    <property type="match status" value="2"/>
</dbReference>
<dbReference type="InterPro" id="IPR046335">
    <property type="entry name" value="LacI/GalR-like_sensor"/>
</dbReference>
<protein>
    <submittedName>
        <fullName evidence="5">DNA-binding transcriptional regulator</fullName>
    </submittedName>
</protein>
<keyword evidence="6" id="KW-1185">Reference proteome</keyword>
<sequence>MELFPANESKKRSRSSLQRKHVALLIETSNEYARGLLNGIRAFTRERRLWSIYLNEYSRDNTDLTWLNDWRGDGIIARIENEQTASYILDAGFPTVDLSAFRIIPSLPYVETDDRAIAKLAAEHFLERGFKNFGFYGDSRFPWSKQRGAYFEDELSAQQFDCHTFISQQSLERTSRVSERNKLIQWLQSLPKPIGIMACYDSRGQQLLEACRFAEIAVPDEIAVIGVDNDEVLCELSDPPLTSIQSNAVRTGYVAAELLERMMSGADIGAEAHLIEPLSIQVRMSTDVLAVEDKVVSDAVRFIREHAHEDIQVQDILSELSISRRMLDSRFIKALGRTPHEEIIAVKVKDIKKLLVETKLPLSSIAEITGFKHTEYMSVVFMRTTGIRPGQYREENRLSN</sequence>
<keyword evidence="1" id="KW-0805">Transcription regulation</keyword>
<dbReference type="PROSITE" id="PS01124">
    <property type="entry name" value="HTH_ARAC_FAMILY_2"/>
    <property type="match status" value="1"/>
</dbReference>
<dbReference type="Pfam" id="PF22177">
    <property type="entry name" value="PBP1_XylR"/>
    <property type="match status" value="1"/>
</dbReference>
<dbReference type="EMBL" id="CP051680">
    <property type="protein sequence ID" value="QJD85580.1"/>
    <property type="molecule type" value="Genomic_DNA"/>
</dbReference>
<dbReference type="Pfam" id="PF13377">
    <property type="entry name" value="Peripla_BP_3"/>
    <property type="match status" value="1"/>
</dbReference>
<accession>A0A7Z2ZN82</accession>
<name>A0A7Z2ZN82_9BACL</name>
<evidence type="ECO:0000313" key="6">
    <source>
        <dbReference type="Proteomes" id="UP000502248"/>
    </source>
</evidence>
<dbReference type="CDD" id="cd01543">
    <property type="entry name" value="PBP1_XylR"/>
    <property type="match status" value="1"/>
</dbReference>
<evidence type="ECO:0000256" key="1">
    <source>
        <dbReference type="ARBA" id="ARBA00023015"/>
    </source>
</evidence>
<organism evidence="5 6">
    <name type="scientific">Cohnella herbarum</name>
    <dbReference type="NCBI Taxonomy" id="2728023"/>
    <lineage>
        <taxon>Bacteria</taxon>
        <taxon>Bacillati</taxon>
        <taxon>Bacillota</taxon>
        <taxon>Bacilli</taxon>
        <taxon>Bacillales</taxon>
        <taxon>Paenibacillaceae</taxon>
        <taxon>Cohnella</taxon>
    </lineage>
</organism>
<keyword evidence="3" id="KW-0804">Transcription</keyword>
<dbReference type="Gene3D" id="1.10.10.60">
    <property type="entry name" value="Homeodomain-like"/>
    <property type="match status" value="1"/>
</dbReference>
<dbReference type="SUPFAM" id="SSF53822">
    <property type="entry name" value="Periplasmic binding protein-like I"/>
    <property type="match status" value="1"/>
</dbReference>
<proteinExistence type="predicted"/>
<dbReference type="RefSeq" id="WP_169281840.1">
    <property type="nucleotide sequence ID" value="NZ_CP051680.1"/>
</dbReference>
<keyword evidence="2 5" id="KW-0238">DNA-binding</keyword>
<gene>
    <name evidence="5" type="ORF">HH215_21950</name>
</gene>
<dbReference type="Proteomes" id="UP000502248">
    <property type="component" value="Chromosome"/>
</dbReference>
<evidence type="ECO:0000256" key="2">
    <source>
        <dbReference type="ARBA" id="ARBA00023125"/>
    </source>
</evidence>
<dbReference type="GO" id="GO:0003700">
    <property type="term" value="F:DNA-binding transcription factor activity"/>
    <property type="evidence" value="ECO:0007669"/>
    <property type="project" value="InterPro"/>
</dbReference>
<evidence type="ECO:0000259" key="4">
    <source>
        <dbReference type="PROSITE" id="PS01124"/>
    </source>
</evidence>
<evidence type="ECO:0000313" key="5">
    <source>
        <dbReference type="EMBL" id="QJD85580.1"/>
    </source>
</evidence>
<dbReference type="InterPro" id="IPR054031">
    <property type="entry name" value="XylR_PBP1"/>
</dbReference>